<dbReference type="EMBL" id="QCYH01000001">
    <property type="protein sequence ID" value="PVA11516.1"/>
    <property type="molecule type" value="Genomic_DNA"/>
</dbReference>
<keyword evidence="6" id="KW-0378">Hydrolase</keyword>
<dbReference type="PANTHER" id="PTHR37425">
    <property type="match status" value="1"/>
</dbReference>
<dbReference type="AlphaFoldDB" id="A0A2T7GAT4"/>
<keyword evidence="13" id="KW-1185">Reference proteome</keyword>
<evidence type="ECO:0000256" key="3">
    <source>
        <dbReference type="ARBA" id="ARBA00022670"/>
    </source>
</evidence>
<dbReference type="Proteomes" id="UP000244446">
    <property type="component" value="Unassembled WGS sequence"/>
</dbReference>
<evidence type="ECO:0000256" key="2">
    <source>
        <dbReference type="ARBA" id="ARBA00004776"/>
    </source>
</evidence>
<accession>A0A2T7GAT4</accession>
<dbReference type="InterPro" id="IPR009045">
    <property type="entry name" value="Zn_M74/Hedgehog-like"/>
</dbReference>
<dbReference type="GO" id="GO:0006508">
    <property type="term" value="P:proteolysis"/>
    <property type="evidence" value="ECO:0007669"/>
    <property type="project" value="UniProtKB-KW"/>
</dbReference>
<evidence type="ECO:0000256" key="6">
    <source>
        <dbReference type="ARBA" id="ARBA00022801"/>
    </source>
</evidence>
<comment type="similarity">
    <text evidence="10">Belongs to the peptidase M15 family.</text>
</comment>
<dbReference type="OrthoDB" id="9782994at2"/>
<dbReference type="Pfam" id="PF05951">
    <property type="entry name" value="Peptidase_M15_2"/>
    <property type="match status" value="1"/>
</dbReference>
<dbReference type="RefSeq" id="WP_108690261.1">
    <property type="nucleotide sequence ID" value="NZ_QCYH01000001.1"/>
</dbReference>
<keyword evidence="7" id="KW-0862">Zinc</keyword>
<dbReference type="GO" id="GO:0046872">
    <property type="term" value="F:metal ion binding"/>
    <property type="evidence" value="ECO:0007669"/>
    <property type="project" value="UniProtKB-KW"/>
</dbReference>
<dbReference type="InterPro" id="IPR010275">
    <property type="entry name" value="MepK"/>
</dbReference>
<keyword evidence="5" id="KW-0732">Signal</keyword>
<dbReference type="InterPro" id="IPR006311">
    <property type="entry name" value="TAT_signal"/>
</dbReference>
<comment type="cofactor">
    <cofactor evidence="1">
        <name>Zn(2+)</name>
        <dbReference type="ChEBI" id="CHEBI:29105"/>
    </cofactor>
</comment>
<protein>
    <recommendedName>
        <fullName evidence="11">Murein endopeptidase K</fullName>
    </recommendedName>
</protein>
<evidence type="ECO:0000256" key="7">
    <source>
        <dbReference type="ARBA" id="ARBA00022833"/>
    </source>
</evidence>
<evidence type="ECO:0000313" key="13">
    <source>
        <dbReference type="Proteomes" id="UP000244446"/>
    </source>
</evidence>
<comment type="caution">
    <text evidence="12">The sequence shown here is derived from an EMBL/GenBank/DDBJ whole genome shotgun (WGS) entry which is preliminary data.</text>
</comment>
<evidence type="ECO:0000256" key="8">
    <source>
        <dbReference type="ARBA" id="ARBA00023049"/>
    </source>
</evidence>
<keyword evidence="9" id="KW-0961">Cell wall biogenesis/degradation</keyword>
<evidence type="ECO:0000256" key="1">
    <source>
        <dbReference type="ARBA" id="ARBA00001947"/>
    </source>
</evidence>
<keyword evidence="4" id="KW-0479">Metal-binding</keyword>
<proteinExistence type="inferred from homology"/>
<evidence type="ECO:0000256" key="11">
    <source>
        <dbReference type="ARBA" id="ARBA00093666"/>
    </source>
</evidence>
<dbReference type="PROSITE" id="PS51318">
    <property type="entry name" value="TAT"/>
    <property type="match status" value="1"/>
</dbReference>
<keyword evidence="3" id="KW-0645">Protease</keyword>
<evidence type="ECO:0000256" key="5">
    <source>
        <dbReference type="ARBA" id="ARBA00022729"/>
    </source>
</evidence>
<dbReference type="GO" id="GO:0071555">
    <property type="term" value="P:cell wall organization"/>
    <property type="evidence" value="ECO:0007669"/>
    <property type="project" value="UniProtKB-KW"/>
</dbReference>
<keyword evidence="8" id="KW-0482">Metalloprotease</keyword>
<dbReference type="SUPFAM" id="SSF55166">
    <property type="entry name" value="Hedgehog/DD-peptidase"/>
    <property type="match status" value="1"/>
</dbReference>
<evidence type="ECO:0000256" key="4">
    <source>
        <dbReference type="ARBA" id="ARBA00022723"/>
    </source>
</evidence>
<reference evidence="12 13" key="1">
    <citation type="submission" date="2018-04" db="EMBL/GenBank/DDBJ databases">
        <title>Pelagivirga bohaiensis gen. nov., sp. nov., a bacterium isolated from the Bohai Sea.</title>
        <authorList>
            <person name="Ji X."/>
        </authorList>
    </citation>
    <scope>NUCLEOTIDE SEQUENCE [LARGE SCALE GENOMIC DNA]</scope>
    <source>
        <strain evidence="12 13">BH-SD19</strain>
    </source>
</reference>
<dbReference type="PANTHER" id="PTHR37425:SF1">
    <property type="entry name" value="OUTER MEMBRANE PROTEIN"/>
    <property type="match status" value="1"/>
</dbReference>
<dbReference type="Gene3D" id="3.30.1380.10">
    <property type="match status" value="1"/>
</dbReference>
<name>A0A2T7GAT4_9RHOB</name>
<evidence type="ECO:0000256" key="9">
    <source>
        <dbReference type="ARBA" id="ARBA00023316"/>
    </source>
</evidence>
<dbReference type="GO" id="GO:0008237">
    <property type="term" value="F:metallopeptidase activity"/>
    <property type="evidence" value="ECO:0007669"/>
    <property type="project" value="UniProtKB-KW"/>
</dbReference>
<organism evidence="12 13">
    <name type="scientific">Pelagivirga sediminicola</name>
    <dbReference type="NCBI Taxonomy" id="2170575"/>
    <lineage>
        <taxon>Bacteria</taxon>
        <taxon>Pseudomonadati</taxon>
        <taxon>Pseudomonadota</taxon>
        <taxon>Alphaproteobacteria</taxon>
        <taxon>Rhodobacterales</taxon>
        <taxon>Paracoccaceae</taxon>
        <taxon>Pelagivirga</taxon>
    </lineage>
</organism>
<gene>
    <name evidence="12" type="ORF">DC366_00635</name>
</gene>
<sequence length="189" mass="20565">MTQPNSASLSRRALLGAFAATALVAAPSYGNAFGLLRGAGDIRRLRMISPRTGEKIDTIYWIEGEYIAEAVQEISHVMRDWRRNEVKNIDTRTIDIMTAAHNLMGTTEPYTLLSGYRSPQTNAMLRSRSSGVAKHSLHLNGQAADLRMGSRSVGQISKAALACHAGGVGRYSRSNFVHMDCGVVRSWGG</sequence>
<evidence type="ECO:0000313" key="12">
    <source>
        <dbReference type="EMBL" id="PVA11516.1"/>
    </source>
</evidence>
<comment type="pathway">
    <text evidence="2">Cell wall biogenesis; cell wall polysaccharide biosynthesis.</text>
</comment>
<evidence type="ECO:0000256" key="10">
    <source>
        <dbReference type="ARBA" id="ARBA00093448"/>
    </source>
</evidence>